<protein>
    <submittedName>
        <fullName evidence="2">Uncharacterized protein</fullName>
    </submittedName>
</protein>
<feature type="region of interest" description="Disordered" evidence="1">
    <location>
        <begin position="67"/>
        <end position="114"/>
    </location>
</feature>
<evidence type="ECO:0000313" key="3">
    <source>
        <dbReference type="Proteomes" id="UP001610334"/>
    </source>
</evidence>
<feature type="compositionally biased region" description="Polar residues" evidence="1">
    <location>
        <begin position="70"/>
        <end position="84"/>
    </location>
</feature>
<feature type="compositionally biased region" description="Polar residues" evidence="1">
    <location>
        <begin position="1"/>
        <end position="10"/>
    </location>
</feature>
<gene>
    <name evidence="2" type="ORF">BJX63DRAFT_436425</name>
</gene>
<feature type="compositionally biased region" description="Low complexity" evidence="1">
    <location>
        <begin position="38"/>
        <end position="50"/>
    </location>
</feature>
<organism evidence="2 3">
    <name type="scientific">Aspergillus granulosus</name>
    <dbReference type="NCBI Taxonomy" id="176169"/>
    <lineage>
        <taxon>Eukaryota</taxon>
        <taxon>Fungi</taxon>
        <taxon>Dikarya</taxon>
        <taxon>Ascomycota</taxon>
        <taxon>Pezizomycotina</taxon>
        <taxon>Eurotiomycetes</taxon>
        <taxon>Eurotiomycetidae</taxon>
        <taxon>Eurotiales</taxon>
        <taxon>Aspergillaceae</taxon>
        <taxon>Aspergillus</taxon>
        <taxon>Aspergillus subgen. Nidulantes</taxon>
    </lineage>
</organism>
<comment type="caution">
    <text evidence="2">The sequence shown here is derived from an EMBL/GenBank/DDBJ whole genome shotgun (WGS) entry which is preliminary data.</text>
</comment>
<evidence type="ECO:0000256" key="1">
    <source>
        <dbReference type="SAM" id="MobiDB-lite"/>
    </source>
</evidence>
<dbReference type="Proteomes" id="UP001610334">
    <property type="component" value="Unassembled WGS sequence"/>
</dbReference>
<feature type="compositionally biased region" description="Polar residues" evidence="1">
    <location>
        <begin position="99"/>
        <end position="108"/>
    </location>
</feature>
<accession>A0ABR4GY36</accession>
<dbReference type="EMBL" id="JBFXLT010000121">
    <property type="protein sequence ID" value="KAL2808103.1"/>
    <property type="molecule type" value="Genomic_DNA"/>
</dbReference>
<reference evidence="2 3" key="1">
    <citation type="submission" date="2024-07" db="EMBL/GenBank/DDBJ databases">
        <title>Section-level genome sequencing and comparative genomics of Aspergillus sections Usti and Cavernicolus.</title>
        <authorList>
            <consortium name="Lawrence Berkeley National Laboratory"/>
            <person name="Nybo J.L."/>
            <person name="Vesth T.C."/>
            <person name="Theobald S."/>
            <person name="Frisvad J.C."/>
            <person name="Larsen T.O."/>
            <person name="Kjaerboelling I."/>
            <person name="Rothschild-Mancinelli K."/>
            <person name="Lyhne E.K."/>
            <person name="Kogle M.E."/>
            <person name="Barry K."/>
            <person name="Clum A."/>
            <person name="Na H."/>
            <person name="Ledsgaard L."/>
            <person name="Lin J."/>
            <person name="Lipzen A."/>
            <person name="Kuo A."/>
            <person name="Riley R."/>
            <person name="Mondo S."/>
            <person name="Labutti K."/>
            <person name="Haridas S."/>
            <person name="Pangalinan J."/>
            <person name="Salamov A.A."/>
            <person name="Simmons B.A."/>
            <person name="Magnuson J.K."/>
            <person name="Chen J."/>
            <person name="Drula E."/>
            <person name="Henrissat B."/>
            <person name="Wiebenga A."/>
            <person name="Lubbers R.J."/>
            <person name="Gomes A.C."/>
            <person name="Makela M.R."/>
            <person name="Stajich J."/>
            <person name="Grigoriev I.V."/>
            <person name="Mortensen U.H."/>
            <person name="De Vries R.P."/>
            <person name="Baker S.E."/>
            <person name="Andersen M.R."/>
        </authorList>
    </citation>
    <scope>NUCLEOTIDE SEQUENCE [LARGE SCALE GENOMIC DNA]</scope>
    <source>
        <strain evidence="2 3">CBS 588.65</strain>
    </source>
</reference>
<keyword evidence="3" id="KW-1185">Reference proteome</keyword>
<sequence length="147" mass="16381">MSNDGSSTSPRHWHGTVGDRYEHHNVWVRGGPSSAYKATRPSTTTSTTDAFASTDRRVCLTASYWPPSQHLYSSNASDSSTNAGAHSPPSVGERRRSSLFENLTNQKRNSGDDTFAARRQSWNEQAQPGGFFSKWWDGYTRGNYTNK</sequence>
<feature type="region of interest" description="Disordered" evidence="1">
    <location>
        <begin position="1"/>
        <end position="22"/>
    </location>
</feature>
<feature type="region of interest" description="Disordered" evidence="1">
    <location>
        <begin position="31"/>
        <end position="50"/>
    </location>
</feature>
<evidence type="ECO:0000313" key="2">
    <source>
        <dbReference type="EMBL" id="KAL2808103.1"/>
    </source>
</evidence>
<proteinExistence type="predicted"/>
<name>A0ABR4GY36_9EURO</name>